<evidence type="ECO:0000256" key="1">
    <source>
        <dbReference type="SAM" id="MobiDB-lite"/>
    </source>
</evidence>
<protein>
    <recommendedName>
        <fullName evidence="4">WxL domain-containing protein</fullName>
    </recommendedName>
</protein>
<proteinExistence type="predicted"/>
<dbReference type="Proteomes" id="UP000831495">
    <property type="component" value="Chromosome"/>
</dbReference>
<evidence type="ECO:0000313" key="2">
    <source>
        <dbReference type="EMBL" id="UQS81856.1"/>
    </source>
</evidence>
<organism evidence="2 3">
    <name type="scientific">Bombilactobacillus folatiphilus</name>
    <dbReference type="NCBI Taxonomy" id="2923362"/>
    <lineage>
        <taxon>Bacteria</taxon>
        <taxon>Bacillati</taxon>
        <taxon>Bacillota</taxon>
        <taxon>Bacilli</taxon>
        <taxon>Lactobacillales</taxon>
        <taxon>Lactobacillaceae</taxon>
        <taxon>Bombilactobacillus</taxon>
    </lineage>
</organism>
<gene>
    <name evidence="2" type="ORF">MOO45_06585</name>
</gene>
<evidence type="ECO:0000313" key="3">
    <source>
        <dbReference type="Proteomes" id="UP000831495"/>
    </source>
</evidence>
<reference evidence="2" key="1">
    <citation type="journal article" date="2022" name="Int. J. Syst. Evol. Microbiol.">
        <title>Apilactobacillus apisilvae sp. nov., Nicolia spurrieriana gen. nov. sp. nov., Bombilactobacillus folatiphilus sp. nov. and Bombilactobacillus thymidiniphilus sp. nov., four new lactic acid bacterial isolates from stingless bees Tetragonula carbonaria and Austroplebeia australis.</title>
        <authorList>
            <person name="Oliphant S.A."/>
            <person name="Watson-Haigh N.S."/>
            <person name="Sumby K.M."/>
            <person name="Gardner J."/>
            <person name="Groom S."/>
            <person name="Jiranek V."/>
        </authorList>
    </citation>
    <scope>NUCLEOTIDE SEQUENCE</scope>
    <source>
        <strain evidence="2">SG4_D2</strain>
    </source>
</reference>
<feature type="compositionally biased region" description="Polar residues" evidence="1">
    <location>
        <begin position="19"/>
        <end position="28"/>
    </location>
</feature>
<sequence>MGAVHRVSPSPVQAVDVTRTGSDPTTQDIPDDGLTGTTSVTVTFQNANIFLEQMPNFDFGTGHGYTDTLLSMIKVTGDRSLIVNSPDGAVPFSVSVANYGTTLKDSTGADQISKVSFDSNGNLSYINLFNTEGTNKSFTNFWIIKTQSPSQDTWSSVNGKDPAVTRDNHVALTSAPSSNASTEVLNSEQGSQGKIKLIFNDVDSAHLNLSSGVLNSLQNDVLSSSSKTATFIFPLYWTVSIDGGTQSLAEDQV</sequence>
<dbReference type="EMBL" id="CP093366">
    <property type="protein sequence ID" value="UQS81856.1"/>
    <property type="molecule type" value="Genomic_DNA"/>
</dbReference>
<dbReference type="RefSeq" id="WP_249514124.1">
    <property type="nucleotide sequence ID" value="NZ_CP093366.1"/>
</dbReference>
<accession>A0ABY4P8K9</accession>
<name>A0ABY4P8K9_9LACO</name>
<feature type="region of interest" description="Disordered" evidence="1">
    <location>
        <begin position="1"/>
        <end position="34"/>
    </location>
</feature>
<evidence type="ECO:0008006" key="4">
    <source>
        <dbReference type="Google" id="ProtNLM"/>
    </source>
</evidence>
<keyword evidence="3" id="KW-1185">Reference proteome</keyword>